<dbReference type="GO" id="GO:0016818">
    <property type="term" value="F:hydrolase activity, acting on acid anhydrides, in phosphorus-containing anhydrides"/>
    <property type="evidence" value="ECO:0007669"/>
    <property type="project" value="InterPro"/>
</dbReference>
<keyword evidence="4" id="KW-0378">Hydrolase</keyword>
<keyword evidence="6" id="KW-0464">Manganese</keyword>
<dbReference type="CDD" id="cd18870">
    <property type="entry name" value="NUDIX_AcylCoAdiphos_Nudt19"/>
    <property type="match status" value="1"/>
</dbReference>
<evidence type="ECO:0000256" key="1">
    <source>
        <dbReference type="ARBA" id="ARBA00001936"/>
    </source>
</evidence>
<dbReference type="Pfam" id="PF00293">
    <property type="entry name" value="NUDIX"/>
    <property type="match status" value="1"/>
</dbReference>
<keyword evidence="5" id="KW-0460">Magnesium</keyword>
<dbReference type="PANTHER" id="PTHR12318:SF0">
    <property type="entry name" value="ACYL-COENZYME A DIPHOSPHATASE NUDT19"/>
    <property type="match status" value="1"/>
</dbReference>
<evidence type="ECO:0000256" key="3">
    <source>
        <dbReference type="ARBA" id="ARBA00022723"/>
    </source>
</evidence>
<evidence type="ECO:0000256" key="4">
    <source>
        <dbReference type="ARBA" id="ARBA00022801"/>
    </source>
</evidence>
<dbReference type="SUPFAM" id="SSF55811">
    <property type="entry name" value="Nudix"/>
    <property type="match status" value="1"/>
</dbReference>
<proteinExistence type="predicted"/>
<evidence type="ECO:0000256" key="5">
    <source>
        <dbReference type="ARBA" id="ARBA00022842"/>
    </source>
</evidence>
<dbReference type="InterPro" id="IPR000086">
    <property type="entry name" value="NUDIX_hydrolase_dom"/>
</dbReference>
<evidence type="ECO:0000256" key="2">
    <source>
        <dbReference type="ARBA" id="ARBA00001946"/>
    </source>
</evidence>
<dbReference type="GO" id="GO:0046872">
    <property type="term" value="F:metal ion binding"/>
    <property type="evidence" value="ECO:0007669"/>
    <property type="project" value="UniProtKB-KW"/>
</dbReference>
<gene>
    <name evidence="8" type="ORF">UFOPK1495_01713</name>
</gene>
<evidence type="ECO:0000256" key="6">
    <source>
        <dbReference type="ARBA" id="ARBA00023211"/>
    </source>
</evidence>
<dbReference type="Gene3D" id="3.90.79.10">
    <property type="entry name" value="Nucleoside Triphosphate Pyrophosphohydrolase"/>
    <property type="match status" value="2"/>
</dbReference>
<dbReference type="InterPro" id="IPR015797">
    <property type="entry name" value="NUDIX_hydrolase-like_dom_sf"/>
</dbReference>
<evidence type="ECO:0000313" key="8">
    <source>
        <dbReference type="EMBL" id="CAB4564704.1"/>
    </source>
</evidence>
<evidence type="ECO:0000259" key="7">
    <source>
        <dbReference type="PROSITE" id="PS51462"/>
    </source>
</evidence>
<dbReference type="PROSITE" id="PS51462">
    <property type="entry name" value="NUDIX"/>
    <property type="match status" value="1"/>
</dbReference>
<keyword evidence="3" id="KW-0479">Metal-binding</keyword>
<protein>
    <submittedName>
        <fullName evidence="8">Unannotated protein</fullName>
    </submittedName>
</protein>
<feature type="domain" description="Nudix hydrolase" evidence="7">
    <location>
        <begin position="20"/>
        <end position="176"/>
    </location>
</feature>
<accession>A0A6J6DNK3</accession>
<comment type="cofactor">
    <cofactor evidence="1">
        <name>Mn(2+)</name>
        <dbReference type="ChEBI" id="CHEBI:29035"/>
    </cofactor>
</comment>
<dbReference type="AlphaFoldDB" id="A0A6J6DNK3"/>
<dbReference type="PANTHER" id="PTHR12318">
    <property type="entry name" value="TESTOSTERONE-REGULATED PROTEIN RP2"/>
    <property type="match status" value="1"/>
</dbReference>
<dbReference type="InterPro" id="IPR039121">
    <property type="entry name" value="NUDT19"/>
</dbReference>
<reference evidence="8" key="1">
    <citation type="submission" date="2020-05" db="EMBL/GenBank/DDBJ databases">
        <authorList>
            <person name="Chiriac C."/>
            <person name="Salcher M."/>
            <person name="Ghai R."/>
            <person name="Kavagutti S V."/>
        </authorList>
    </citation>
    <scope>NUCLEOTIDE SEQUENCE</scope>
</reference>
<dbReference type="EMBL" id="CAEZSU010000243">
    <property type="protein sequence ID" value="CAB4564704.1"/>
    <property type="molecule type" value="Genomic_DNA"/>
</dbReference>
<name>A0A6J6DNK3_9ZZZZ</name>
<sequence>MDQAKSNRPEEWTKPEVEQVAVAAATVVLVRDADDGAEGIEVLLARRNSKIYFAGGAWVFPGGRIDAEDHGPDFAGDHFDESHEDFLDVARRACVREAAEEADAVISADDLVFMSHWTPPLEAPKRFSTYFFMGPAPTETLTADGSEIHELEWMRPADAMRRRNEGEIELIPPTFITLALLAPFASTADALAHYRDNSPEFFVTKFTRKDGYNIALYAGDAGYEVGDASVPGARNRLLMGEGDWVYERDV</sequence>
<comment type="cofactor">
    <cofactor evidence="2">
        <name>Mg(2+)</name>
        <dbReference type="ChEBI" id="CHEBI:18420"/>
    </cofactor>
</comment>
<organism evidence="8">
    <name type="scientific">freshwater metagenome</name>
    <dbReference type="NCBI Taxonomy" id="449393"/>
    <lineage>
        <taxon>unclassified sequences</taxon>
        <taxon>metagenomes</taxon>
        <taxon>ecological metagenomes</taxon>
    </lineage>
</organism>